<evidence type="ECO:0000313" key="2">
    <source>
        <dbReference type="EMBL" id="AGH95603.1"/>
    </source>
</evidence>
<dbReference type="eggNOG" id="COG0463">
    <property type="taxonomic scope" value="Bacteria"/>
</dbReference>
<dbReference type="RefSeq" id="WP_015470093.1">
    <property type="nucleotide sequence ID" value="NC_020813.1"/>
</dbReference>
<sequence length="239" mass="27045">MLKKSSLALIVPCYNEVDCIPFFEKELRLFLEELKRVQIVPNIDFSVLIVDNNSTDGSLELLKKLEASIEGLQVISCPVQGYGAALKYGYAHARADYLAFLDLDNTYPLKSLIDMWKKLHQEDLDIVYGARIHSNSDISIIRSLGNRLYVWLLRVLLGSKLSDVCSGMRIFKASKKGEVIALKDNGLAFSIEFTALSVKNKWKLSEVPIAYRDRVGDSKLSVVKDGFLFLFVVMKKWQS</sequence>
<protein>
    <recommendedName>
        <fullName evidence="1">Glycosyltransferase 2-like domain-containing protein</fullName>
    </recommendedName>
</protein>
<evidence type="ECO:0000259" key="1">
    <source>
        <dbReference type="Pfam" id="PF00535"/>
    </source>
</evidence>
<dbReference type="SUPFAM" id="SSF53448">
    <property type="entry name" value="Nucleotide-diphospho-sugar transferases"/>
    <property type="match status" value="1"/>
</dbReference>
<organism evidence="2 3">
    <name type="scientific">Pseudobdellovibrio exovorus JSS</name>
    <dbReference type="NCBI Taxonomy" id="1184267"/>
    <lineage>
        <taxon>Bacteria</taxon>
        <taxon>Pseudomonadati</taxon>
        <taxon>Bdellovibrionota</taxon>
        <taxon>Bdellovibrionia</taxon>
        <taxon>Bdellovibrionales</taxon>
        <taxon>Pseudobdellovibrionaceae</taxon>
        <taxon>Pseudobdellovibrio</taxon>
    </lineage>
</organism>
<dbReference type="PANTHER" id="PTHR48090:SF7">
    <property type="entry name" value="RFBJ PROTEIN"/>
    <property type="match status" value="1"/>
</dbReference>
<dbReference type="Proteomes" id="UP000012040">
    <property type="component" value="Chromosome"/>
</dbReference>
<keyword evidence="3" id="KW-1185">Reference proteome</keyword>
<proteinExistence type="predicted"/>
<dbReference type="OrthoDB" id="5291101at2"/>
<dbReference type="Gene3D" id="3.90.550.10">
    <property type="entry name" value="Spore Coat Polysaccharide Biosynthesis Protein SpsA, Chain A"/>
    <property type="match status" value="1"/>
</dbReference>
<dbReference type="InterPro" id="IPR050256">
    <property type="entry name" value="Glycosyltransferase_2"/>
</dbReference>
<dbReference type="InterPro" id="IPR029044">
    <property type="entry name" value="Nucleotide-diphossugar_trans"/>
</dbReference>
<dbReference type="EMBL" id="CP003537">
    <property type="protein sequence ID" value="AGH95603.1"/>
    <property type="molecule type" value="Genomic_DNA"/>
</dbReference>
<dbReference type="AlphaFoldDB" id="M4V8R6"/>
<dbReference type="Pfam" id="PF00535">
    <property type="entry name" value="Glycos_transf_2"/>
    <property type="match status" value="1"/>
</dbReference>
<feature type="domain" description="Glycosyltransferase 2-like" evidence="1">
    <location>
        <begin position="9"/>
        <end position="173"/>
    </location>
</feature>
<dbReference type="KEGG" id="bex:A11Q_1387"/>
<dbReference type="HOGENOM" id="CLU_033536_9_0_7"/>
<accession>M4V8R6</accession>
<reference evidence="2 3" key="1">
    <citation type="journal article" date="2013" name="ISME J.">
        <title>By their genes ye shall know them: genomic signatures of predatory bacteria.</title>
        <authorList>
            <person name="Pasternak Z."/>
            <person name="Pietrokovski S."/>
            <person name="Rotem O."/>
            <person name="Gophna U."/>
            <person name="Lurie-Weinberger M.N."/>
            <person name="Jurkevitch E."/>
        </authorList>
    </citation>
    <scope>NUCLEOTIDE SEQUENCE [LARGE SCALE GENOMIC DNA]</scope>
    <source>
        <strain evidence="2 3">JSS</strain>
    </source>
</reference>
<dbReference type="PANTHER" id="PTHR48090">
    <property type="entry name" value="UNDECAPRENYL-PHOSPHATE 4-DEOXY-4-FORMAMIDO-L-ARABINOSE TRANSFERASE-RELATED"/>
    <property type="match status" value="1"/>
</dbReference>
<dbReference type="InterPro" id="IPR001173">
    <property type="entry name" value="Glyco_trans_2-like"/>
</dbReference>
<dbReference type="STRING" id="1184267.A11Q_1387"/>
<gene>
    <name evidence="2" type="ORF">A11Q_1387</name>
</gene>
<dbReference type="CDD" id="cd04179">
    <property type="entry name" value="DPM_DPG-synthase_like"/>
    <property type="match status" value="1"/>
</dbReference>
<name>M4V8R6_9BACT</name>
<evidence type="ECO:0000313" key="3">
    <source>
        <dbReference type="Proteomes" id="UP000012040"/>
    </source>
</evidence>
<dbReference type="PATRIC" id="fig|1184267.3.peg.1405"/>